<evidence type="ECO:0000313" key="4">
    <source>
        <dbReference type="EMBL" id="RJF87658.1"/>
    </source>
</evidence>
<feature type="region of interest" description="Disordered" evidence="1">
    <location>
        <begin position="78"/>
        <end position="222"/>
    </location>
</feature>
<feature type="compositionally biased region" description="Pro residues" evidence="1">
    <location>
        <begin position="175"/>
        <end position="185"/>
    </location>
</feature>
<feature type="compositionally biased region" description="Pro residues" evidence="1">
    <location>
        <begin position="193"/>
        <end position="205"/>
    </location>
</feature>
<feature type="domain" description="SPOR" evidence="3">
    <location>
        <begin position="221"/>
        <end position="304"/>
    </location>
</feature>
<evidence type="ECO:0000256" key="2">
    <source>
        <dbReference type="SAM" id="Phobius"/>
    </source>
</evidence>
<proteinExistence type="predicted"/>
<comment type="caution">
    <text evidence="4">The sequence shown here is derived from an EMBL/GenBank/DDBJ whole genome shotgun (WGS) entry which is preliminary data.</text>
</comment>
<dbReference type="AlphaFoldDB" id="A0A418WCK8"/>
<evidence type="ECO:0000256" key="1">
    <source>
        <dbReference type="SAM" id="MobiDB-lite"/>
    </source>
</evidence>
<dbReference type="SUPFAM" id="SSF110997">
    <property type="entry name" value="Sporulation related repeat"/>
    <property type="match status" value="1"/>
</dbReference>
<keyword evidence="2" id="KW-0472">Membrane</keyword>
<dbReference type="InterPro" id="IPR036680">
    <property type="entry name" value="SPOR-like_sf"/>
</dbReference>
<dbReference type="InterPro" id="IPR007730">
    <property type="entry name" value="SPOR-like_dom"/>
</dbReference>
<evidence type="ECO:0000259" key="3">
    <source>
        <dbReference type="PROSITE" id="PS51724"/>
    </source>
</evidence>
<dbReference type="RefSeq" id="WP_119778294.1">
    <property type="nucleotide sequence ID" value="NZ_QYUK01000011.1"/>
</dbReference>
<feature type="compositionally biased region" description="Pro residues" evidence="1">
    <location>
        <begin position="126"/>
        <end position="154"/>
    </location>
</feature>
<gene>
    <name evidence="4" type="ORF">D3874_12015</name>
</gene>
<dbReference type="Proteomes" id="UP000284605">
    <property type="component" value="Unassembled WGS sequence"/>
</dbReference>
<feature type="compositionally biased region" description="Polar residues" evidence="1">
    <location>
        <begin position="1"/>
        <end position="10"/>
    </location>
</feature>
<organism evidence="4 5">
    <name type="scientific">Oleomonas cavernae</name>
    <dbReference type="NCBI Taxonomy" id="2320859"/>
    <lineage>
        <taxon>Bacteria</taxon>
        <taxon>Pseudomonadati</taxon>
        <taxon>Pseudomonadota</taxon>
        <taxon>Alphaproteobacteria</taxon>
        <taxon>Acetobacterales</taxon>
        <taxon>Acetobacteraceae</taxon>
        <taxon>Oleomonas</taxon>
    </lineage>
</organism>
<dbReference type="OrthoDB" id="7338235at2"/>
<dbReference type="PROSITE" id="PS51724">
    <property type="entry name" value="SPOR"/>
    <property type="match status" value="1"/>
</dbReference>
<keyword evidence="2" id="KW-0812">Transmembrane</keyword>
<dbReference type="EMBL" id="QYUK01000011">
    <property type="protein sequence ID" value="RJF87658.1"/>
    <property type="molecule type" value="Genomic_DNA"/>
</dbReference>
<feature type="transmembrane region" description="Helical" evidence="2">
    <location>
        <begin position="47"/>
        <end position="66"/>
    </location>
</feature>
<dbReference type="Gene3D" id="3.30.70.1070">
    <property type="entry name" value="Sporulation related repeat"/>
    <property type="match status" value="1"/>
</dbReference>
<keyword evidence="5" id="KW-1185">Reference proteome</keyword>
<name>A0A418WCK8_9PROT</name>
<protein>
    <submittedName>
        <fullName evidence="4">SPOR domain-containing protein</fullName>
    </submittedName>
</protein>
<feature type="region of interest" description="Disordered" evidence="1">
    <location>
        <begin position="1"/>
        <end position="38"/>
    </location>
</feature>
<sequence length="304" mass="30647">MSNQDPNQDPYTPDPYGQGPYRPGPAGERMVPPPTDGGGGGMRIGRLVVIGLAGGAVLYLLLSLIAGGDDRSQVADATSVPLIRANPEPSKVPPESPGGMEVPDQDKLIFDRIGGSNADSSLPEQLLPPPDEPMARPTPPPPPPLTEVPPPSPPTAEEGGAPTPLTPPAMATPAPATPTPAPAKPPATAAAPTPAPAPATPPKPPATAAVPAPAAPATPAPSASGAAVIQLAALKDEATAKQAWARIAKANSDLLAGLKPIIVPVQVNGATLYRLRAGPFATKDAAAQVCAKLKQRNQDCNVVH</sequence>
<feature type="compositionally biased region" description="Low complexity" evidence="1">
    <location>
        <begin position="155"/>
        <end position="174"/>
    </location>
</feature>
<dbReference type="GO" id="GO:0042834">
    <property type="term" value="F:peptidoglycan binding"/>
    <property type="evidence" value="ECO:0007669"/>
    <property type="project" value="InterPro"/>
</dbReference>
<keyword evidence="2" id="KW-1133">Transmembrane helix</keyword>
<accession>A0A418WCK8</accession>
<dbReference type="Pfam" id="PF05036">
    <property type="entry name" value="SPOR"/>
    <property type="match status" value="1"/>
</dbReference>
<evidence type="ECO:0000313" key="5">
    <source>
        <dbReference type="Proteomes" id="UP000284605"/>
    </source>
</evidence>
<reference evidence="4 5" key="1">
    <citation type="submission" date="2018-09" db="EMBL/GenBank/DDBJ databases">
        <authorList>
            <person name="Zhu H."/>
        </authorList>
    </citation>
    <scope>NUCLEOTIDE SEQUENCE [LARGE SCALE GENOMIC DNA]</scope>
    <source>
        <strain evidence="4 5">K1W22B-8</strain>
    </source>
</reference>